<name>A0AAD5Q6Q3_PYTIN</name>
<dbReference type="AlphaFoldDB" id="A0AAD5Q6Q3"/>
<dbReference type="FunFam" id="1.20.120.1760:FF:000033">
    <property type="entry name" value="CDP-alcohol phosphatidyltransferase"/>
    <property type="match status" value="1"/>
</dbReference>
<keyword evidence="5" id="KW-1133">Transmembrane helix</keyword>
<keyword evidence="8" id="KW-0594">Phospholipid biosynthesis</keyword>
<dbReference type="GO" id="GO:0032049">
    <property type="term" value="P:cardiolipin biosynthetic process"/>
    <property type="evidence" value="ECO:0007669"/>
    <property type="project" value="TreeGrafter"/>
</dbReference>
<evidence type="ECO:0000256" key="6">
    <source>
        <dbReference type="ARBA" id="ARBA00023098"/>
    </source>
</evidence>
<gene>
    <name evidence="12" type="ORF">P43SY_000559</name>
</gene>
<dbReference type="InterPro" id="IPR000462">
    <property type="entry name" value="CDP-OH_P_trans"/>
</dbReference>
<organism evidence="12 13">
    <name type="scientific">Pythium insidiosum</name>
    <name type="common">Pythiosis disease agent</name>
    <dbReference type="NCBI Taxonomy" id="114742"/>
    <lineage>
        <taxon>Eukaryota</taxon>
        <taxon>Sar</taxon>
        <taxon>Stramenopiles</taxon>
        <taxon>Oomycota</taxon>
        <taxon>Peronosporomycetes</taxon>
        <taxon>Pythiales</taxon>
        <taxon>Pythiaceae</taxon>
        <taxon>Pythium</taxon>
    </lineage>
</organism>
<dbReference type="Proteomes" id="UP001209570">
    <property type="component" value="Unassembled WGS sequence"/>
</dbReference>
<evidence type="ECO:0000313" key="12">
    <source>
        <dbReference type="EMBL" id="KAJ0393405.1"/>
    </source>
</evidence>
<dbReference type="GO" id="GO:0016020">
    <property type="term" value="C:membrane"/>
    <property type="evidence" value="ECO:0007669"/>
    <property type="project" value="UniProtKB-SubCell"/>
</dbReference>
<dbReference type="EMBL" id="JAKCXM010000497">
    <property type="protein sequence ID" value="KAJ0393405.1"/>
    <property type="molecule type" value="Genomic_DNA"/>
</dbReference>
<comment type="subcellular location">
    <subcellularLocation>
        <location evidence="1">Membrane</location>
        <topology evidence="1">Multi-pass membrane protein</topology>
    </subcellularLocation>
</comment>
<sequence>MAMTAAVSLALMRPSALGRRIRLSSRLAEAAARRSVGAPARQQQQLQYRLLSTSSTDPKDRPTATDDNSEKITAEVIRKKLAADVERAKELALHQVVNVPNVITFARILSTPYIGYLIWDGSYSTAVGVLAVAGFSDWLDGFIARRFKQESIIGSFLDPLADKLMVGTLSLSMLSSGLVPWPLVVLVFGRDALLVSGTMYHRLKTKSANSAFFDTSDTGAFQVEPSMLSKINTALQFSMFGFALTNAAWQIPGSAALDVIFGVVGTTTFLSGSEYLWSYVNKTGAFRPLQQVADKVRAKRDALKR</sequence>
<evidence type="ECO:0000256" key="2">
    <source>
        <dbReference type="ARBA" id="ARBA00022516"/>
    </source>
</evidence>
<feature type="region of interest" description="Disordered" evidence="11">
    <location>
        <begin position="34"/>
        <end position="69"/>
    </location>
</feature>
<dbReference type="PANTHER" id="PTHR14269">
    <property type="entry name" value="CDP-DIACYLGLYCEROL--GLYCEROL-3-PHOSPHATE 3-PHOSPHATIDYLTRANSFERASE-RELATED"/>
    <property type="match status" value="1"/>
</dbReference>
<evidence type="ECO:0000256" key="11">
    <source>
        <dbReference type="SAM" id="MobiDB-lite"/>
    </source>
</evidence>
<feature type="compositionally biased region" description="Low complexity" evidence="11">
    <location>
        <begin position="34"/>
        <end position="56"/>
    </location>
</feature>
<keyword evidence="3 10" id="KW-0808">Transferase</keyword>
<dbReference type="InterPro" id="IPR050324">
    <property type="entry name" value="CDP-alcohol_PTase-I"/>
</dbReference>
<dbReference type="PROSITE" id="PS00379">
    <property type="entry name" value="CDP_ALCOHOL_P_TRANSF"/>
    <property type="match status" value="1"/>
</dbReference>
<dbReference type="Pfam" id="PF01066">
    <property type="entry name" value="CDP-OH_P_transf"/>
    <property type="match status" value="1"/>
</dbReference>
<keyword evidence="9" id="KW-1208">Phospholipid metabolism</keyword>
<evidence type="ECO:0000256" key="10">
    <source>
        <dbReference type="RuleBase" id="RU003750"/>
    </source>
</evidence>
<comment type="similarity">
    <text evidence="10">Belongs to the CDP-alcohol phosphatidyltransferase class-I family.</text>
</comment>
<evidence type="ECO:0000313" key="13">
    <source>
        <dbReference type="Proteomes" id="UP001209570"/>
    </source>
</evidence>
<keyword evidence="7" id="KW-0472">Membrane</keyword>
<evidence type="ECO:0000256" key="1">
    <source>
        <dbReference type="ARBA" id="ARBA00004141"/>
    </source>
</evidence>
<dbReference type="GO" id="GO:0005739">
    <property type="term" value="C:mitochondrion"/>
    <property type="evidence" value="ECO:0007669"/>
    <property type="project" value="TreeGrafter"/>
</dbReference>
<evidence type="ECO:0008006" key="14">
    <source>
        <dbReference type="Google" id="ProtNLM"/>
    </source>
</evidence>
<dbReference type="InterPro" id="IPR048254">
    <property type="entry name" value="CDP_ALCOHOL_P_TRANSF_CS"/>
</dbReference>
<keyword evidence="6" id="KW-0443">Lipid metabolism</keyword>
<evidence type="ECO:0000256" key="4">
    <source>
        <dbReference type="ARBA" id="ARBA00022692"/>
    </source>
</evidence>
<dbReference type="GO" id="GO:0043337">
    <property type="term" value="F:cardiolipin synthase (CMP-forming)"/>
    <property type="evidence" value="ECO:0007669"/>
    <property type="project" value="TreeGrafter"/>
</dbReference>
<reference evidence="12" key="1">
    <citation type="submission" date="2021-12" db="EMBL/GenBank/DDBJ databases">
        <title>Prjna785345.</title>
        <authorList>
            <person name="Rujirawat T."/>
            <person name="Krajaejun T."/>
        </authorList>
    </citation>
    <scope>NUCLEOTIDE SEQUENCE</scope>
    <source>
        <strain evidence="12">Pi057C3</strain>
    </source>
</reference>
<keyword evidence="2" id="KW-0444">Lipid biosynthesis</keyword>
<dbReference type="Gene3D" id="1.20.120.1760">
    <property type="match status" value="1"/>
</dbReference>
<protein>
    <recommendedName>
        <fullName evidence="14">Cardiolipin synthetase</fullName>
    </recommendedName>
</protein>
<feature type="compositionally biased region" description="Basic and acidic residues" evidence="11">
    <location>
        <begin position="57"/>
        <end position="69"/>
    </location>
</feature>
<evidence type="ECO:0000256" key="9">
    <source>
        <dbReference type="ARBA" id="ARBA00023264"/>
    </source>
</evidence>
<accession>A0AAD5Q6Q3</accession>
<evidence type="ECO:0000256" key="7">
    <source>
        <dbReference type="ARBA" id="ARBA00023136"/>
    </source>
</evidence>
<evidence type="ECO:0000256" key="5">
    <source>
        <dbReference type="ARBA" id="ARBA00022989"/>
    </source>
</evidence>
<evidence type="ECO:0000256" key="8">
    <source>
        <dbReference type="ARBA" id="ARBA00023209"/>
    </source>
</evidence>
<evidence type="ECO:0000256" key="3">
    <source>
        <dbReference type="ARBA" id="ARBA00022679"/>
    </source>
</evidence>
<keyword evidence="13" id="KW-1185">Reference proteome</keyword>
<dbReference type="InterPro" id="IPR043130">
    <property type="entry name" value="CDP-OH_PTrfase_TM_dom"/>
</dbReference>
<dbReference type="PANTHER" id="PTHR14269:SF60">
    <property type="entry name" value="CARDIOLIPIN SYNTHASE (CMP-FORMING)"/>
    <property type="match status" value="1"/>
</dbReference>
<keyword evidence="4" id="KW-0812">Transmembrane</keyword>
<proteinExistence type="inferred from homology"/>
<comment type="caution">
    <text evidence="12">The sequence shown here is derived from an EMBL/GenBank/DDBJ whole genome shotgun (WGS) entry which is preliminary data.</text>
</comment>